<gene>
    <name evidence="6" type="ORF">Pflav_047760</name>
</gene>
<evidence type="ECO:0000256" key="1">
    <source>
        <dbReference type="ARBA" id="ARBA00000798"/>
    </source>
</evidence>
<accession>A0A6F8XX01</accession>
<evidence type="ECO:0000256" key="2">
    <source>
        <dbReference type="ARBA" id="ARBA00022737"/>
    </source>
</evidence>
<sequence>MPKFRPFDPALHTRPIELLYDADEYFPDLLESMKGLTAPKLFIAGWYISTGIELRKGHRLEDLIVEALKQPESSCHILWNSNVTGPAPRLYGQVEAFWKRVAARIGGETVAAQRLKIIIAVNLEYDPGYFLRTASGAGRLIPLGRPDTIIPPSLMDRMQRFWERQFTSPPPGGYRNLTQFTMGSHHQKTFIVAGKRNGGQTLTGYCGMDLAGSVAGGGTMWHDGCLRVRSDMALGLVDNFVERWNFEVDQLAKVVSFGVSTSDTLDADDVFVKENHPQAAAITTRRTLPYRVEVQGATWIPIHMAARHWQAEIKTSYLDLLGDAEQWLYIENQYFRHPGFAEALVEQLSDEAQLRVTIVLPSYSEEIGTRSDLPALRDTYAATTDPAKRTAMLDQARRLGLSIDPFNKVTLLMQNRCLAELVKHPRVRIWMPRRRGKRSARPYIHTKLMLVDDEALFIGSANINGRSLDGYADSEINLLLTDVAEIARIKGRIKWQNEPEDESAANYRRWSVADPRPTYYARYNLVRYTVAHWEMDRAFSTFPMGRAAILDYWDAFTKKTSKRVDTWTPDTSRAELETYLDGLDEMPGFDLETFDWGDFFVEHTTHLL</sequence>
<comment type="catalytic activity">
    <reaction evidence="1">
        <text>a 1,2-diacyl-sn-glycero-3-phosphocholine + H2O = a 1,2-diacyl-sn-glycero-3-phosphate + choline + H(+)</text>
        <dbReference type="Rhea" id="RHEA:14445"/>
        <dbReference type="ChEBI" id="CHEBI:15354"/>
        <dbReference type="ChEBI" id="CHEBI:15377"/>
        <dbReference type="ChEBI" id="CHEBI:15378"/>
        <dbReference type="ChEBI" id="CHEBI:57643"/>
        <dbReference type="ChEBI" id="CHEBI:58608"/>
        <dbReference type="EC" id="3.1.4.4"/>
    </reaction>
</comment>
<dbReference type="EMBL" id="AP022870">
    <property type="protein sequence ID" value="BCB78366.1"/>
    <property type="molecule type" value="Genomic_DNA"/>
</dbReference>
<keyword evidence="4" id="KW-0443">Lipid metabolism</keyword>
<feature type="domain" description="PLD phosphodiesterase" evidence="5">
    <location>
        <begin position="440"/>
        <end position="467"/>
    </location>
</feature>
<evidence type="ECO:0000256" key="3">
    <source>
        <dbReference type="ARBA" id="ARBA00022801"/>
    </source>
</evidence>
<reference evidence="6 7" key="1">
    <citation type="submission" date="2020-03" db="EMBL/GenBank/DDBJ databases">
        <title>Whole genome shotgun sequence of Phytohabitans flavus NBRC 107702.</title>
        <authorList>
            <person name="Komaki H."/>
            <person name="Tamura T."/>
        </authorList>
    </citation>
    <scope>NUCLEOTIDE SEQUENCE [LARGE SCALE GENOMIC DNA]</scope>
    <source>
        <strain evidence="6 7">NBRC 107702</strain>
    </source>
</reference>
<dbReference type="PROSITE" id="PS50035">
    <property type="entry name" value="PLD"/>
    <property type="match status" value="1"/>
</dbReference>
<dbReference type="SUPFAM" id="SSF56024">
    <property type="entry name" value="Phospholipase D/nuclease"/>
    <property type="match status" value="2"/>
</dbReference>
<evidence type="ECO:0000259" key="5">
    <source>
        <dbReference type="PROSITE" id="PS50035"/>
    </source>
</evidence>
<dbReference type="InterPro" id="IPR025202">
    <property type="entry name" value="PLD-like_dom"/>
</dbReference>
<keyword evidence="2" id="KW-0677">Repeat</keyword>
<dbReference type="Proteomes" id="UP000502508">
    <property type="component" value="Chromosome"/>
</dbReference>
<dbReference type="InterPro" id="IPR015679">
    <property type="entry name" value="PLipase_D_fam"/>
</dbReference>
<dbReference type="SMART" id="SM00155">
    <property type="entry name" value="PLDc"/>
    <property type="match status" value="2"/>
</dbReference>
<dbReference type="KEGG" id="pfla:Pflav_047760"/>
<dbReference type="AlphaFoldDB" id="A0A6F8XX01"/>
<dbReference type="Gene3D" id="3.30.870.10">
    <property type="entry name" value="Endonuclease Chain A"/>
    <property type="match status" value="2"/>
</dbReference>
<reference evidence="6 7" key="2">
    <citation type="submission" date="2020-03" db="EMBL/GenBank/DDBJ databases">
        <authorList>
            <person name="Ichikawa N."/>
            <person name="Kimura A."/>
            <person name="Kitahashi Y."/>
            <person name="Uohara A."/>
        </authorList>
    </citation>
    <scope>NUCLEOTIDE SEQUENCE [LARGE SCALE GENOMIC DNA]</scope>
    <source>
        <strain evidence="6 7">NBRC 107702</strain>
    </source>
</reference>
<keyword evidence="3" id="KW-0378">Hydrolase</keyword>
<proteinExistence type="predicted"/>
<dbReference type="PANTHER" id="PTHR18896">
    <property type="entry name" value="PHOSPHOLIPASE D"/>
    <property type="match status" value="1"/>
</dbReference>
<evidence type="ECO:0000313" key="6">
    <source>
        <dbReference type="EMBL" id="BCB78366.1"/>
    </source>
</evidence>
<name>A0A6F8XX01_9ACTN</name>
<evidence type="ECO:0000256" key="4">
    <source>
        <dbReference type="ARBA" id="ARBA00023098"/>
    </source>
</evidence>
<dbReference type="GO" id="GO:0004630">
    <property type="term" value="F:phospholipase D activity"/>
    <property type="evidence" value="ECO:0007669"/>
    <property type="project" value="UniProtKB-EC"/>
</dbReference>
<protein>
    <recommendedName>
        <fullName evidence="5">PLD phosphodiesterase domain-containing protein</fullName>
    </recommendedName>
</protein>
<dbReference type="RefSeq" id="WP_173037976.1">
    <property type="nucleotide sequence ID" value="NZ_AP022870.1"/>
</dbReference>
<dbReference type="InterPro" id="IPR001736">
    <property type="entry name" value="PLipase_D/transphosphatidylase"/>
</dbReference>
<dbReference type="PANTHER" id="PTHR18896:SF76">
    <property type="entry name" value="PHOSPHOLIPASE"/>
    <property type="match status" value="1"/>
</dbReference>
<organism evidence="6 7">
    <name type="scientific">Phytohabitans flavus</name>
    <dbReference type="NCBI Taxonomy" id="1076124"/>
    <lineage>
        <taxon>Bacteria</taxon>
        <taxon>Bacillati</taxon>
        <taxon>Actinomycetota</taxon>
        <taxon>Actinomycetes</taxon>
        <taxon>Micromonosporales</taxon>
        <taxon>Micromonosporaceae</taxon>
    </lineage>
</organism>
<evidence type="ECO:0000313" key="7">
    <source>
        <dbReference type="Proteomes" id="UP000502508"/>
    </source>
</evidence>
<keyword evidence="7" id="KW-1185">Reference proteome</keyword>
<dbReference type="Pfam" id="PF13091">
    <property type="entry name" value="PLDc_2"/>
    <property type="match status" value="1"/>
</dbReference>
<dbReference type="GO" id="GO:0009395">
    <property type="term" value="P:phospholipid catabolic process"/>
    <property type="evidence" value="ECO:0007669"/>
    <property type="project" value="TreeGrafter"/>
</dbReference>